<organism evidence="2 3">
    <name type="scientific">Romanomermis culicivorax</name>
    <name type="common">Nematode worm</name>
    <dbReference type="NCBI Taxonomy" id="13658"/>
    <lineage>
        <taxon>Eukaryota</taxon>
        <taxon>Metazoa</taxon>
        <taxon>Ecdysozoa</taxon>
        <taxon>Nematoda</taxon>
        <taxon>Enoplea</taxon>
        <taxon>Dorylaimia</taxon>
        <taxon>Mermithida</taxon>
        <taxon>Mermithoidea</taxon>
        <taxon>Mermithidae</taxon>
        <taxon>Romanomermis</taxon>
    </lineage>
</organism>
<name>A0A915L8P3_ROMCU</name>
<feature type="region of interest" description="Disordered" evidence="1">
    <location>
        <begin position="29"/>
        <end position="82"/>
    </location>
</feature>
<dbReference type="AlphaFoldDB" id="A0A915L8P3"/>
<sequence>MLAMIAQRQPVAAATNAPTEVTNAFGETLHHQRQHQGDRGIAIPDGYGPVVPEDCYSSRSPPVRGLGHQLPPHGSNIVQQQR</sequence>
<dbReference type="Proteomes" id="UP000887565">
    <property type="component" value="Unplaced"/>
</dbReference>
<evidence type="ECO:0000313" key="3">
    <source>
        <dbReference type="WBParaSite" id="nRc.2.0.1.t47192-RA"/>
    </source>
</evidence>
<dbReference type="WBParaSite" id="nRc.2.0.1.t47192-RA">
    <property type="protein sequence ID" value="nRc.2.0.1.t47192-RA"/>
    <property type="gene ID" value="nRc.2.0.1.g47192"/>
</dbReference>
<evidence type="ECO:0000256" key="1">
    <source>
        <dbReference type="SAM" id="MobiDB-lite"/>
    </source>
</evidence>
<reference evidence="3" key="1">
    <citation type="submission" date="2022-11" db="UniProtKB">
        <authorList>
            <consortium name="WormBaseParasite"/>
        </authorList>
    </citation>
    <scope>IDENTIFICATION</scope>
</reference>
<protein>
    <submittedName>
        <fullName evidence="3">Secreted protein</fullName>
    </submittedName>
</protein>
<keyword evidence="2" id="KW-1185">Reference proteome</keyword>
<accession>A0A915L8P3</accession>
<evidence type="ECO:0000313" key="2">
    <source>
        <dbReference type="Proteomes" id="UP000887565"/>
    </source>
</evidence>
<proteinExistence type="predicted"/>